<sequence length="372" mass="41328">MSWSVFCRVVDNYGDIGVCWRLARQLHLEYDEQVTLWVDDLVAFGHIAPVRADAEEQLLEGVRICHWHAAAQPADDADVVIEAFACELPASQKAAMRARSVTPVWLNLEYLSAEDWVISCHGMASPQGGGLTKYFFFPGFAPGTGGVLAEQRMLAARAAWTTQDRFALLAGLGVARPDITTLSLFAYENSAIADLIGQLRASGEPVNLLVPMGRALPQVAAAIGHGTLTPGQHVQVDALNIYTVPMLPQHRYDQLLWSCDLNFVRGEDSFVRAQHAMHPSVWHIYPQDDAAHEIKLEAFVDRYTRHWPAQDAQVLRAFWLAWNRGALVPGQWALLRALLPQWQGYARTWSARLDALGNLAGNLVKFAKTKLK</sequence>
<evidence type="ECO:0000313" key="9">
    <source>
        <dbReference type="Proteomes" id="UP000637267"/>
    </source>
</evidence>
<keyword evidence="1" id="KW-0328">Glycosyltransferase</keyword>
<comment type="function">
    <text evidence="3">Protein-arginine rhamnosyltransferase that catalyzes the transfer of a single rhamnose to elongation factor P (EF-P) on 'Lys-32', a modification required for EF-P-dependent rescue of polyproline stalled ribosomes.</text>
</comment>
<comment type="similarity">
    <text evidence="4">Belongs to the glycosyltransferase 104 family.</text>
</comment>
<dbReference type="Pfam" id="PF10093">
    <property type="entry name" value="EarP"/>
    <property type="match status" value="1"/>
</dbReference>
<evidence type="ECO:0000256" key="3">
    <source>
        <dbReference type="ARBA" id="ARBA00024303"/>
    </source>
</evidence>
<keyword evidence="2" id="KW-0808">Transferase</keyword>
<name>A0ABQ2P913_9NEIS</name>
<protein>
    <recommendedName>
        <fullName evidence="5">Protein-arginine rhamnosyltransferase</fullName>
    </recommendedName>
    <alternativeName>
        <fullName evidence="6">EF-P arginine rhamnosyltransferase</fullName>
    </alternativeName>
</protein>
<evidence type="ECO:0000256" key="1">
    <source>
        <dbReference type="ARBA" id="ARBA00022676"/>
    </source>
</evidence>
<organism evidence="8 9">
    <name type="scientific">Silvimonas iriomotensis</name>
    <dbReference type="NCBI Taxonomy" id="449662"/>
    <lineage>
        <taxon>Bacteria</taxon>
        <taxon>Pseudomonadati</taxon>
        <taxon>Pseudomonadota</taxon>
        <taxon>Betaproteobacteria</taxon>
        <taxon>Neisseriales</taxon>
        <taxon>Chitinibacteraceae</taxon>
        <taxon>Silvimonas</taxon>
    </lineage>
</organism>
<evidence type="ECO:0000256" key="4">
    <source>
        <dbReference type="ARBA" id="ARBA00024346"/>
    </source>
</evidence>
<dbReference type="Proteomes" id="UP000637267">
    <property type="component" value="Unassembled WGS sequence"/>
</dbReference>
<evidence type="ECO:0000256" key="6">
    <source>
        <dbReference type="ARBA" id="ARBA00030025"/>
    </source>
</evidence>
<dbReference type="PIRSF" id="PIRSF015557">
    <property type="entry name" value="UCP015557"/>
    <property type="match status" value="1"/>
</dbReference>
<dbReference type="NCBIfam" id="TIGR03837">
    <property type="entry name" value="efp_Arg_rhamno"/>
    <property type="match status" value="1"/>
</dbReference>
<proteinExistence type="inferred from homology"/>
<accession>A0ABQ2P913</accession>
<evidence type="ECO:0000313" key="8">
    <source>
        <dbReference type="EMBL" id="GGP20947.1"/>
    </source>
</evidence>
<gene>
    <name evidence="8" type="ORF">GCM10010970_17750</name>
</gene>
<dbReference type="InterPro" id="IPR016633">
    <property type="entry name" value="EarP"/>
</dbReference>
<evidence type="ECO:0000256" key="5">
    <source>
        <dbReference type="ARBA" id="ARBA00024416"/>
    </source>
</evidence>
<dbReference type="EMBL" id="BMLX01000002">
    <property type="protein sequence ID" value="GGP20947.1"/>
    <property type="molecule type" value="Genomic_DNA"/>
</dbReference>
<reference evidence="9" key="1">
    <citation type="journal article" date="2019" name="Int. J. Syst. Evol. Microbiol.">
        <title>The Global Catalogue of Microorganisms (GCM) 10K type strain sequencing project: providing services to taxonomists for standard genome sequencing and annotation.</title>
        <authorList>
            <consortium name="The Broad Institute Genomics Platform"/>
            <consortium name="The Broad Institute Genome Sequencing Center for Infectious Disease"/>
            <person name="Wu L."/>
            <person name="Ma J."/>
        </authorList>
    </citation>
    <scope>NUCLEOTIDE SEQUENCE [LARGE SCALE GENOMIC DNA]</scope>
    <source>
        <strain evidence="9">CGMCC 1.8859</strain>
    </source>
</reference>
<evidence type="ECO:0000256" key="7">
    <source>
        <dbReference type="ARBA" id="ARBA00048472"/>
    </source>
</evidence>
<comment type="caution">
    <text evidence="8">The sequence shown here is derived from an EMBL/GenBank/DDBJ whole genome shotgun (WGS) entry which is preliminary data.</text>
</comment>
<keyword evidence="9" id="KW-1185">Reference proteome</keyword>
<comment type="catalytic activity">
    <reaction evidence="7">
        <text>dTDP-beta-L-rhamnose + L-arginyl-[protein] = N(omega)-(alpha-L-rhamnosyl)-L-arginyl-[protein] + dTDP + H(+)</text>
        <dbReference type="Rhea" id="RHEA:66692"/>
        <dbReference type="Rhea" id="RHEA-COMP:10532"/>
        <dbReference type="Rhea" id="RHEA-COMP:17096"/>
        <dbReference type="ChEBI" id="CHEBI:15378"/>
        <dbReference type="ChEBI" id="CHEBI:29965"/>
        <dbReference type="ChEBI" id="CHEBI:57510"/>
        <dbReference type="ChEBI" id="CHEBI:58369"/>
        <dbReference type="ChEBI" id="CHEBI:167445"/>
    </reaction>
    <physiologicalReaction direction="left-to-right" evidence="7">
        <dbReference type="Rhea" id="RHEA:66693"/>
    </physiologicalReaction>
</comment>
<evidence type="ECO:0000256" key="2">
    <source>
        <dbReference type="ARBA" id="ARBA00022679"/>
    </source>
</evidence>